<sequence length="364" mass="40592">MRTWNLSSNDNLTFTLAADSRLTTPDYLDDQIWEFSLTSGDPATIKLYTNFGLRCRSFQLFPRFIEGNPTSYDTYKFPKTPVVSQFYPNLISINFSPFPEIDVNIDYWVPLSKAIASRVKFTNRSDDNRQIKLEWHAILIPGDDGEPMAPMEIDAVQVLVGRSNNLIPLVFLTGGTEARSGTNPALSQLIDLKPHINQEVILSHAALGTPEASFDLARDIAARNWAAESAKIDLQNSGEIEIYTGDPDWDFALALSQKYAYNLFTGPTDHLPERSFLLSRKTDQGYSLTGDGQDYGHMWNGQTAFEAYILSNLILPASPGLAQGLIQNFISTQIENGFIDWKPGLSGQNSNILATPILATLTWR</sequence>
<accession>X0RNZ1</accession>
<comment type="caution">
    <text evidence="1">The sequence shown here is derived from an EMBL/GenBank/DDBJ whole genome shotgun (WGS) entry which is preliminary data.</text>
</comment>
<evidence type="ECO:0000313" key="1">
    <source>
        <dbReference type="EMBL" id="GAF70478.1"/>
    </source>
</evidence>
<dbReference type="AlphaFoldDB" id="X0RNZ1"/>
<gene>
    <name evidence="1" type="ORF">S01H1_10281</name>
</gene>
<protein>
    <submittedName>
        <fullName evidence="1">Uncharacterized protein</fullName>
    </submittedName>
</protein>
<feature type="non-terminal residue" evidence="1">
    <location>
        <position position="364"/>
    </location>
</feature>
<dbReference type="EMBL" id="BARS01005252">
    <property type="protein sequence ID" value="GAF70478.1"/>
    <property type="molecule type" value="Genomic_DNA"/>
</dbReference>
<name>X0RNZ1_9ZZZZ</name>
<organism evidence="1">
    <name type="scientific">marine sediment metagenome</name>
    <dbReference type="NCBI Taxonomy" id="412755"/>
    <lineage>
        <taxon>unclassified sequences</taxon>
        <taxon>metagenomes</taxon>
        <taxon>ecological metagenomes</taxon>
    </lineage>
</organism>
<proteinExistence type="predicted"/>
<reference evidence="1" key="1">
    <citation type="journal article" date="2014" name="Front. Microbiol.">
        <title>High frequency of phylogenetically diverse reductive dehalogenase-homologous genes in deep subseafloor sedimentary metagenomes.</title>
        <authorList>
            <person name="Kawai M."/>
            <person name="Futagami T."/>
            <person name="Toyoda A."/>
            <person name="Takaki Y."/>
            <person name="Nishi S."/>
            <person name="Hori S."/>
            <person name="Arai W."/>
            <person name="Tsubouchi T."/>
            <person name="Morono Y."/>
            <person name="Uchiyama I."/>
            <person name="Ito T."/>
            <person name="Fujiyama A."/>
            <person name="Inagaki F."/>
            <person name="Takami H."/>
        </authorList>
    </citation>
    <scope>NUCLEOTIDE SEQUENCE</scope>
    <source>
        <strain evidence="1">Expedition CK06-06</strain>
    </source>
</reference>